<dbReference type="GO" id="GO:0016491">
    <property type="term" value="F:oxidoreductase activity"/>
    <property type="evidence" value="ECO:0007669"/>
    <property type="project" value="UniProtKB-KW"/>
</dbReference>
<name>A0A8H6N9J0_9PEZI</name>
<dbReference type="PANTHER" id="PTHR43180">
    <property type="entry name" value="3-OXOACYL-(ACYL-CARRIER-PROTEIN) REDUCTASE (AFU_ORTHOLOGUE AFUA_6G11210)"/>
    <property type="match status" value="1"/>
</dbReference>
<gene>
    <name evidence="3" type="ORF">CPLU01_10405</name>
</gene>
<comment type="similarity">
    <text evidence="1">Belongs to the short-chain dehydrogenases/reductases (SDR) family.</text>
</comment>
<dbReference type="EMBL" id="WIGO01000178">
    <property type="protein sequence ID" value="KAF6825199.1"/>
    <property type="molecule type" value="Genomic_DNA"/>
</dbReference>
<sequence>MAEFEIKDADLAGLKGKVAIVTGGSSGIGLATVSKLLSQGAAVVNADLQPPAEQPEGSYDFVQTDVTVWADQVALFKKAVAIHGRVDHVFANAGLGPRTDYLSTELDENGDLNEPSHALLDVSLKGVMHTATLAMYHMRKQEEGGSIVINGSTTGLQRLRAVDYTTAKHAVLGFGRGLIPLIESAGLPIRVNILAPTWTDSNVLPNLRAAMDAIGVEIQPAESVARAAAFLMADSTRNGNVIHVQLGKYKEIDESVLLPAYDSIKGPDYPGEDEVLRRLQALMAAS</sequence>
<dbReference type="SUPFAM" id="SSF51735">
    <property type="entry name" value="NAD(P)-binding Rossmann-fold domains"/>
    <property type="match status" value="1"/>
</dbReference>
<dbReference type="PRINTS" id="PR00081">
    <property type="entry name" value="GDHRDH"/>
</dbReference>
<reference evidence="3" key="1">
    <citation type="journal article" date="2020" name="Phytopathology">
        <title>Genome Sequence Resources of Colletotrichum truncatum, C. plurivorum, C. musicola, and C. sojae: Four Species Pathogenic to Soybean (Glycine max).</title>
        <authorList>
            <person name="Rogerio F."/>
            <person name="Boufleur T.R."/>
            <person name="Ciampi-Guillardi M."/>
            <person name="Sukno S.A."/>
            <person name="Thon M.R."/>
            <person name="Massola Junior N.S."/>
            <person name="Baroncelli R."/>
        </authorList>
    </citation>
    <scope>NUCLEOTIDE SEQUENCE</scope>
    <source>
        <strain evidence="3">LFN00145</strain>
    </source>
</reference>
<organism evidence="3 4">
    <name type="scientific">Colletotrichum plurivorum</name>
    <dbReference type="NCBI Taxonomy" id="2175906"/>
    <lineage>
        <taxon>Eukaryota</taxon>
        <taxon>Fungi</taxon>
        <taxon>Dikarya</taxon>
        <taxon>Ascomycota</taxon>
        <taxon>Pezizomycotina</taxon>
        <taxon>Sordariomycetes</taxon>
        <taxon>Hypocreomycetidae</taxon>
        <taxon>Glomerellales</taxon>
        <taxon>Glomerellaceae</taxon>
        <taxon>Colletotrichum</taxon>
        <taxon>Colletotrichum orchidearum species complex</taxon>
    </lineage>
</organism>
<dbReference type="Pfam" id="PF00106">
    <property type="entry name" value="adh_short"/>
    <property type="match status" value="1"/>
</dbReference>
<protein>
    <submittedName>
        <fullName evidence="3">Short-chain dehydrogenase</fullName>
    </submittedName>
</protein>
<comment type="caution">
    <text evidence="3">The sequence shown here is derived from an EMBL/GenBank/DDBJ whole genome shotgun (WGS) entry which is preliminary data.</text>
</comment>
<evidence type="ECO:0000313" key="3">
    <source>
        <dbReference type="EMBL" id="KAF6825199.1"/>
    </source>
</evidence>
<dbReference type="InterPro" id="IPR002347">
    <property type="entry name" value="SDR_fam"/>
</dbReference>
<dbReference type="Proteomes" id="UP000654918">
    <property type="component" value="Unassembled WGS sequence"/>
</dbReference>
<keyword evidence="2" id="KW-0560">Oxidoreductase</keyword>
<evidence type="ECO:0000256" key="1">
    <source>
        <dbReference type="ARBA" id="ARBA00006484"/>
    </source>
</evidence>
<dbReference type="AlphaFoldDB" id="A0A8H6N9J0"/>
<evidence type="ECO:0000313" key="4">
    <source>
        <dbReference type="Proteomes" id="UP000654918"/>
    </source>
</evidence>
<proteinExistence type="inferred from homology"/>
<evidence type="ECO:0000256" key="2">
    <source>
        <dbReference type="ARBA" id="ARBA00023002"/>
    </source>
</evidence>
<accession>A0A8H6N9J0</accession>
<dbReference type="InterPro" id="IPR036291">
    <property type="entry name" value="NAD(P)-bd_dom_sf"/>
</dbReference>
<keyword evidence="4" id="KW-1185">Reference proteome</keyword>
<dbReference type="PANTHER" id="PTHR43180:SF10">
    <property type="entry name" value="NAD(P)-BINDING PROTEIN"/>
    <property type="match status" value="1"/>
</dbReference>
<dbReference type="Gene3D" id="3.40.50.720">
    <property type="entry name" value="NAD(P)-binding Rossmann-like Domain"/>
    <property type="match status" value="1"/>
</dbReference>